<dbReference type="Gene3D" id="1.10.3720.10">
    <property type="entry name" value="MetI-like"/>
    <property type="match status" value="1"/>
</dbReference>
<keyword evidence="8" id="KW-1185">Reference proteome</keyword>
<dbReference type="GO" id="GO:0055085">
    <property type="term" value="P:transmembrane transport"/>
    <property type="evidence" value="ECO:0007669"/>
    <property type="project" value="InterPro"/>
</dbReference>
<dbReference type="eggNOG" id="COG0395">
    <property type="taxonomic scope" value="Bacteria"/>
</dbReference>
<accession>A7NIG9</accession>
<dbReference type="Proteomes" id="UP000000263">
    <property type="component" value="Chromosome"/>
</dbReference>
<keyword evidence="4 5" id="KW-0472">Membrane</keyword>
<dbReference type="GO" id="GO:0005886">
    <property type="term" value="C:plasma membrane"/>
    <property type="evidence" value="ECO:0007669"/>
    <property type="project" value="UniProtKB-SubCell"/>
</dbReference>
<dbReference type="InterPro" id="IPR000515">
    <property type="entry name" value="MetI-like"/>
</dbReference>
<feature type="domain" description="ABC transmembrane type-1" evidence="6">
    <location>
        <begin position="84"/>
        <end position="275"/>
    </location>
</feature>
<keyword evidence="5" id="KW-0813">Transport</keyword>
<feature type="transmembrane region" description="Helical" evidence="5">
    <location>
        <begin position="196"/>
        <end position="217"/>
    </location>
</feature>
<evidence type="ECO:0000256" key="4">
    <source>
        <dbReference type="ARBA" id="ARBA00023136"/>
    </source>
</evidence>
<dbReference type="RefSeq" id="WP_012119699.1">
    <property type="nucleotide sequence ID" value="NC_009767.1"/>
</dbReference>
<dbReference type="OrthoDB" id="187395at2"/>
<evidence type="ECO:0000259" key="6">
    <source>
        <dbReference type="PROSITE" id="PS50928"/>
    </source>
</evidence>
<dbReference type="EMBL" id="CP000804">
    <property type="protein sequence ID" value="ABU57269.1"/>
    <property type="molecule type" value="Genomic_DNA"/>
</dbReference>
<evidence type="ECO:0000313" key="8">
    <source>
        <dbReference type="Proteomes" id="UP000000263"/>
    </source>
</evidence>
<reference evidence="7 8" key="1">
    <citation type="submission" date="2007-08" db="EMBL/GenBank/DDBJ databases">
        <title>Complete sequence of Roseiflexus castenholzii DSM 13941.</title>
        <authorList>
            <consortium name="US DOE Joint Genome Institute"/>
            <person name="Copeland A."/>
            <person name="Lucas S."/>
            <person name="Lapidus A."/>
            <person name="Barry K."/>
            <person name="Glavina del Rio T."/>
            <person name="Dalin E."/>
            <person name="Tice H."/>
            <person name="Pitluck S."/>
            <person name="Thompson L.S."/>
            <person name="Brettin T."/>
            <person name="Bruce D."/>
            <person name="Detter J.C."/>
            <person name="Han C."/>
            <person name="Tapia R."/>
            <person name="Schmutz J."/>
            <person name="Larimer F."/>
            <person name="Land M."/>
            <person name="Hauser L."/>
            <person name="Kyrpides N."/>
            <person name="Mikhailova N."/>
            <person name="Bryant D.A."/>
            <person name="Hanada S."/>
            <person name="Tsukatani Y."/>
            <person name="Richardson P."/>
        </authorList>
    </citation>
    <scope>NUCLEOTIDE SEQUENCE [LARGE SCALE GENOMIC DNA]</scope>
    <source>
        <strain evidence="8">DSM 13941 / HLO8</strain>
    </source>
</reference>
<name>A7NIG9_ROSCS</name>
<evidence type="ECO:0000256" key="2">
    <source>
        <dbReference type="ARBA" id="ARBA00022692"/>
    </source>
</evidence>
<evidence type="ECO:0000256" key="3">
    <source>
        <dbReference type="ARBA" id="ARBA00022989"/>
    </source>
</evidence>
<dbReference type="KEGG" id="rca:Rcas_1172"/>
<dbReference type="PANTHER" id="PTHR43879:SF1">
    <property type="entry name" value="GLUCOSE IMPORT SYSTEM PERMEASE PROTEIN GLCU"/>
    <property type="match status" value="1"/>
</dbReference>
<dbReference type="Pfam" id="PF00528">
    <property type="entry name" value="BPD_transp_1"/>
    <property type="match status" value="1"/>
</dbReference>
<keyword evidence="3 5" id="KW-1133">Transmembrane helix</keyword>
<comment type="similarity">
    <text evidence="5">Belongs to the binding-protein-dependent transport system permease family.</text>
</comment>
<dbReference type="CDD" id="cd06261">
    <property type="entry name" value="TM_PBP2"/>
    <property type="match status" value="1"/>
</dbReference>
<protein>
    <submittedName>
        <fullName evidence="7">Binding-protein-dependent transport systems inner membrane component</fullName>
    </submittedName>
</protein>
<dbReference type="InterPro" id="IPR035906">
    <property type="entry name" value="MetI-like_sf"/>
</dbReference>
<dbReference type="SUPFAM" id="SSF161098">
    <property type="entry name" value="MetI-like"/>
    <property type="match status" value="1"/>
</dbReference>
<dbReference type="HOGENOM" id="CLU_016047_1_2_0"/>
<dbReference type="STRING" id="383372.Rcas_1172"/>
<organism evidence="7 8">
    <name type="scientific">Roseiflexus castenholzii (strain DSM 13941 / HLO8)</name>
    <dbReference type="NCBI Taxonomy" id="383372"/>
    <lineage>
        <taxon>Bacteria</taxon>
        <taxon>Bacillati</taxon>
        <taxon>Chloroflexota</taxon>
        <taxon>Chloroflexia</taxon>
        <taxon>Chloroflexales</taxon>
        <taxon>Roseiflexineae</taxon>
        <taxon>Roseiflexaceae</taxon>
        <taxon>Roseiflexus</taxon>
    </lineage>
</organism>
<dbReference type="PROSITE" id="PS50928">
    <property type="entry name" value="ABC_TM1"/>
    <property type="match status" value="1"/>
</dbReference>
<feature type="transmembrane region" description="Helical" evidence="5">
    <location>
        <begin position="152"/>
        <end position="175"/>
    </location>
</feature>
<feature type="transmembrane region" description="Helical" evidence="5">
    <location>
        <begin position="90"/>
        <end position="108"/>
    </location>
</feature>
<feature type="transmembrane region" description="Helical" evidence="5">
    <location>
        <begin position="20"/>
        <end position="44"/>
    </location>
</feature>
<dbReference type="PANTHER" id="PTHR43879">
    <property type="entry name" value="ABC TRANSPORTER PERMEASE PROTEIN"/>
    <property type="match status" value="1"/>
</dbReference>
<evidence type="ECO:0000256" key="1">
    <source>
        <dbReference type="ARBA" id="ARBA00004141"/>
    </source>
</evidence>
<dbReference type="AlphaFoldDB" id="A7NIG9"/>
<evidence type="ECO:0000313" key="7">
    <source>
        <dbReference type="EMBL" id="ABU57269.1"/>
    </source>
</evidence>
<sequence length="290" mass="32556">MSSIATPAFGRRRLRWSRLVIYGVMTTFLLFFLLPVYLLLITSFKSFDQVSLSRMWDLPTSFSLESFNRAWNGGEGVIGMRGSFWNSVQLVVPATVISCILGSLNGYVLSKWRFPGSETLFTLILFGMFIPYQSVLVPLVEILREMRLYATIPGLILVHVVYGIPITTLIFRNYYATVPNELVEAGKIDGADFFGIYRHVMLPLSAPGFVVVAIWQFTSIWNEFLFGLIITNDPQLRPVTVALQNLSGSQFTQWNVQMAGALLVALPPLLVYIFLGKYFLRGLLAGSLKG</sequence>
<comment type="subcellular location">
    <subcellularLocation>
        <location evidence="5">Cell membrane</location>
        <topology evidence="5">Multi-pass membrane protein</topology>
    </subcellularLocation>
    <subcellularLocation>
        <location evidence="1">Membrane</location>
        <topology evidence="1">Multi-pass membrane protein</topology>
    </subcellularLocation>
</comment>
<evidence type="ECO:0000256" key="5">
    <source>
        <dbReference type="RuleBase" id="RU363032"/>
    </source>
</evidence>
<gene>
    <name evidence="7" type="ordered locus">Rcas_1172</name>
</gene>
<keyword evidence="2 5" id="KW-0812">Transmembrane</keyword>
<feature type="transmembrane region" description="Helical" evidence="5">
    <location>
        <begin position="120"/>
        <end position="140"/>
    </location>
</feature>
<proteinExistence type="inferred from homology"/>
<feature type="transmembrane region" description="Helical" evidence="5">
    <location>
        <begin position="258"/>
        <end position="280"/>
    </location>
</feature>